<comment type="caution">
    <text evidence="1">The sequence shown here is derived from an EMBL/GenBank/DDBJ whole genome shotgun (WGS) entry which is preliminary data.</text>
</comment>
<dbReference type="Proteomes" id="UP001631969">
    <property type="component" value="Unassembled WGS sequence"/>
</dbReference>
<gene>
    <name evidence="1" type="ORF">ACI1P1_09140</name>
</gene>
<evidence type="ECO:0000313" key="1">
    <source>
        <dbReference type="EMBL" id="MFM9328450.1"/>
    </source>
</evidence>
<dbReference type="EMBL" id="JBJURJ010000005">
    <property type="protein sequence ID" value="MFM9328450.1"/>
    <property type="molecule type" value="Genomic_DNA"/>
</dbReference>
<accession>A0ACC7NWM0</accession>
<name>A0ACC7NWM0_9BACL</name>
<sequence>MAGLGVWQIDYMEISIRIGMALLVGGLVGLERERGQHHAGFRTHILVCLGSTLITLISIYGFSQFVDEPSVRMDPGRIAAQIISGIGFLGAGTIMRNGNAISGLTTAASLWVVAAMGIAVGAGFYYGALLTLVCVLVSLLVLPRLEKRLFASNKTEAYTVTLAKEGNPGIFLDFFRDEGVRVKSLKMNMLEEGTVQLHFILSNKQTEWKQRISKLAVRADSHVRHAEIKM</sequence>
<reference evidence="1" key="1">
    <citation type="submission" date="2024-12" db="EMBL/GenBank/DDBJ databases">
        <authorList>
            <person name="Wu N."/>
        </authorList>
    </citation>
    <scope>NUCLEOTIDE SEQUENCE</scope>
    <source>
        <strain evidence="1">P15</strain>
    </source>
</reference>
<proteinExistence type="predicted"/>
<evidence type="ECO:0000313" key="2">
    <source>
        <dbReference type="Proteomes" id="UP001631969"/>
    </source>
</evidence>
<keyword evidence="2" id="KW-1185">Reference proteome</keyword>
<organism evidence="1 2">
    <name type="scientific">Paenibacillus mesotrionivorans</name>
    <dbReference type="NCBI Taxonomy" id="3160968"/>
    <lineage>
        <taxon>Bacteria</taxon>
        <taxon>Bacillati</taxon>
        <taxon>Bacillota</taxon>
        <taxon>Bacilli</taxon>
        <taxon>Bacillales</taxon>
        <taxon>Paenibacillaceae</taxon>
        <taxon>Paenibacillus</taxon>
    </lineage>
</organism>
<protein>
    <submittedName>
        <fullName evidence="1">MgtC/SapB family protein</fullName>
    </submittedName>
</protein>